<reference evidence="2" key="2">
    <citation type="submission" date="2022-10" db="EMBL/GenBank/DDBJ databases">
        <authorList>
            <consortium name="ENA_rothamsted_submissions"/>
            <consortium name="culmorum"/>
            <person name="King R."/>
        </authorList>
    </citation>
    <scope>NUCLEOTIDE SEQUENCE</scope>
</reference>
<sequence length="348" mass="40307">MYIDYSYLLVLWWLLSIKRGVDCVNIGEVEELVRQWSPLIWLAPGEKYLPMSAEDYLKHVKLAFKNGSEIEKVSLDGALQDKLKDAILIPNDSINYLMDNTSSFIYGKNPNLQPVITYALVQQCQNNTQSDVSNSDSSLHFHVSYWVFFPYNEGKQVCFIGSIPTLKIFNICLGSMETLGNHLGDWEHMSLTFSGNRFPDQLYLAFHDSGVYYNYNHTGRYFRFSHQRKSIIQVPKFPQIVRTQGQHPVVFSANGSHGLWSAPGNIDFVRIPRLTDRNGYGTYWKTWNHIKIYHLNTSPLPFWLTYRGKWGNPKRNCYLFKKLGICQYSEGPVGPLWHERDFSCSTRS</sequence>
<feature type="signal peptide" evidence="1">
    <location>
        <begin position="1"/>
        <end position="23"/>
    </location>
</feature>
<evidence type="ECO:0008006" key="4">
    <source>
        <dbReference type="Google" id="ProtNLM"/>
    </source>
</evidence>
<evidence type="ECO:0000313" key="2">
    <source>
        <dbReference type="EMBL" id="CAH1154745.1"/>
    </source>
</evidence>
<protein>
    <recommendedName>
        <fullName evidence="4">Vacuolar protein sorting-associated protein 62</fullName>
    </recommendedName>
</protein>
<keyword evidence="3" id="KW-1185">Reference proteome</keyword>
<evidence type="ECO:0000313" key="3">
    <source>
        <dbReference type="Proteomes" id="UP001153737"/>
    </source>
</evidence>
<dbReference type="PANTHER" id="PTHR48174:SF5">
    <property type="entry name" value="VACUOLAR PROTEIN SORTING-ASSOCIATED PROTEIN 62"/>
    <property type="match status" value="1"/>
</dbReference>
<keyword evidence="1" id="KW-0732">Signal</keyword>
<reference evidence="2" key="1">
    <citation type="submission" date="2022-01" db="EMBL/GenBank/DDBJ databases">
        <authorList>
            <person name="King R."/>
        </authorList>
    </citation>
    <scope>NUCLEOTIDE SEQUENCE</scope>
</reference>
<dbReference type="Proteomes" id="UP001153737">
    <property type="component" value="Chromosome 16"/>
</dbReference>
<dbReference type="AlphaFoldDB" id="A0A9P0DLH9"/>
<dbReference type="PANTHER" id="PTHR48174">
    <property type="entry name" value="DUF946 FAMILY PROTEIN"/>
    <property type="match status" value="1"/>
</dbReference>
<accession>A0A9P0DLH9</accession>
<organism evidence="2 3">
    <name type="scientific">Phaedon cochleariae</name>
    <name type="common">Mustard beetle</name>
    <dbReference type="NCBI Taxonomy" id="80249"/>
    <lineage>
        <taxon>Eukaryota</taxon>
        <taxon>Metazoa</taxon>
        <taxon>Ecdysozoa</taxon>
        <taxon>Arthropoda</taxon>
        <taxon>Hexapoda</taxon>
        <taxon>Insecta</taxon>
        <taxon>Pterygota</taxon>
        <taxon>Neoptera</taxon>
        <taxon>Endopterygota</taxon>
        <taxon>Coleoptera</taxon>
        <taxon>Polyphaga</taxon>
        <taxon>Cucujiformia</taxon>
        <taxon>Chrysomeloidea</taxon>
        <taxon>Chrysomelidae</taxon>
        <taxon>Chrysomelinae</taxon>
        <taxon>Chrysomelini</taxon>
        <taxon>Phaedon</taxon>
    </lineage>
</organism>
<dbReference type="Pfam" id="PF06101">
    <property type="entry name" value="Vps62"/>
    <property type="match status" value="1"/>
</dbReference>
<evidence type="ECO:0000256" key="1">
    <source>
        <dbReference type="SAM" id="SignalP"/>
    </source>
</evidence>
<dbReference type="EMBL" id="OU896722">
    <property type="protein sequence ID" value="CAH1154745.1"/>
    <property type="molecule type" value="Genomic_DNA"/>
</dbReference>
<gene>
    <name evidence="2" type="ORF">PHAECO_LOCUS5209</name>
</gene>
<proteinExistence type="predicted"/>
<dbReference type="InterPro" id="IPR009291">
    <property type="entry name" value="Vps62"/>
</dbReference>
<dbReference type="OrthoDB" id="188042at2759"/>
<feature type="chain" id="PRO_5040209229" description="Vacuolar protein sorting-associated protein 62" evidence="1">
    <location>
        <begin position="24"/>
        <end position="348"/>
    </location>
</feature>
<name>A0A9P0DLH9_PHACE</name>